<dbReference type="EMBL" id="JAHIBW010000002">
    <property type="protein sequence ID" value="KAG7312706.1"/>
    <property type="molecule type" value="Genomic_DNA"/>
</dbReference>
<sequence length="53" mass="6693">MADVDEYKKCMGDVFCWPRNKMRWHLMYPWTSRPEYGYRRNEQQTENPKQLDY</sequence>
<keyword evidence="2" id="KW-1185">Reference proteome</keyword>
<proteinExistence type="predicted"/>
<gene>
    <name evidence="1" type="ORF">JYU34_001076</name>
</gene>
<protein>
    <submittedName>
        <fullName evidence="1">Uncharacterized protein</fullName>
    </submittedName>
</protein>
<evidence type="ECO:0000313" key="2">
    <source>
        <dbReference type="Proteomes" id="UP000823941"/>
    </source>
</evidence>
<dbReference type="Proteomes" id="UP000823941">
    <property type="component" value="Chromosome 2"/>
</dbReference>
<accession>A0ABQ7R619</accession>
<organism evidence="1 2">
    <name type="scientific">Plutella xylostella</name>
    <name type="common">Diamondback moth</name>
    <name type="synonym">Plutella maculipennis</name>
    <dbReference type="NCBI Taxonomy" id="51655"/>
    <lineage>
        <taxon>Eukaryota</taxon>
        <taxon>Metazoa</taxon>
        <taxon>Ecdysozoa</taxon>
        <taxon>Arthropoda</taxon>
        <taxon>Hexapoda</taxon>
        <taxon>Insecta</taxon>
        <taxon>Pterygota</taxon>
        <taxon>Neoptera</taxon>
        <taxon>Endopterygota</taxon>
        <taxon>Lepidoptera</taxon>
        <taxon>Glossata</taxon>
        <taxon>Ditrysia</taxon>
        <taxon>Yponomeutoidea</taxon>
        <taxon>Plutellidae</taxon>
        <taxon>Plutella</taxon>
    </lineage>
</organism>
<evidence type="ECO:0000313" key="1">
    <source>
        <dbReference type="EMBL" id="KAG7312706.1"/>
    </source>
</evidence>
<reference evidence="1 2" key="1">
    <citation type="submission" date="2021-06" db="EMBL/GenBank/DDBJ databases">
        <title>A haploid diamondback moth (Plutella xylostella L.) genome assembly resolves 31 chromosomes and identifies a diamide resistance mutation.</title>
        <authorList>
            <person name="Ward C.M."/>
            <person name="Perry K.D."/>
            <person name="Baker G."/>
            <person name="Powis K."/>
            <person name="Heckel D.G."/>
            <person name="Baxter S.W."/>
        </authorList>
    </citation>
    <scope>NUCLEOTIDE SEQUENCE [LARGE SCALE GENOMIC DNA]</scope>
    <source>
        <strain evidence="1 2">LV</strain>
        <tissue evidence="1">Single pupa</tissue>
    </source>
</reference>
<comment type="caution">
    <text evidence="1">The sequence shown here is derived from an EMBL/GenBank/DDBJ whole genome shotgun (WGS) entry which is preliminary data.</text>
</comment>
<name>A0ABQ7R619_PLUXY</name>